<dbReference type="InterPro" id="IPR002314">
    <property type="entry name" value="aa-tRNA-synt_IIb"/>
</dbReference>
<comment type="catalytic activity">
    <reaction evidence="12 13">
        <text>tRNA(Thr) + L-threonine + ATP = L-threonyl-tRNA(Thr) + AMP + diphosphate + H(+)</text>
        <dbReference type="Rhea" id="RHEA:24624"/>
        <dbReference type="Rhea" id="RHEA-COMP:9670"/>
        <dbReference type="Rhea" id="RHEA-COMP:9704"/>
        <dbReference type="ChEBI" id="CHEBI:15378"/>
        <dbReference type="ChEBI" id="CHEBI:30616"/>
        <dbReference type="ChEBI" id="CHEBI:33019"/>
        <dbReference type="ChEBI" id="CHEBI:57926"/>
        <dbReference type="ChEBI" id="CHEBI:78442"/>
        <dbReference type="ChEBI" id="CHEBI:78534"/>
        <dbReference type="ChEBI" id="CHEBI:456215"/>
        <dbReference type="EC" id="6.1.1.3"/>
    </reaction>
</comment>
<dbReference type="AlphaFoldDB" id="A0A9Q7MNK5"/>
<evidence type="ECO:0000256" key="4">
    <source>
        <dbReference type="ARBA" id="ARBA00022598"/>
    </source>
</evidence>
<organism evidence="15 16">
    <name type="scientific">Thomasclavelia ramosa</name>
    <dbReference type="NCBI Taxonomy" id="1547"/>
    <lineage>
        <taxon>Bacteria</taxon>
        <taxon>Bacillati</taxon>
        <taxon>Bacillota</taxon>
        <taxon>Erysipelotrichia</taxon>
        <taxon>Erysipelotrichales</taxon>
        <taxon>Coprobacillaceae</taxon>
        <taxon>Thomasclavelia</taxon>
    </lineage>
</organism>
<dbReference type="PROSITE" id="PS50862">
    <property type="entry name" value="AA_TRNA_LIGASE_II"/>
    <property type="match status" value="1"/>
</dbReference>
<evidence type="ECO:0000256" key="7">
    <source>
        <dbReference type="ARBA" id="ARBA00022833"/>
    </source>
</evidence>
<dbReference type="InterPro" id="IPR002320">
    <property type="entry name" value="Thr-tRNA-ligase_IIa"/>
</dbReference>
<evidence type="ECO:0000313" key="16">
    <source>
        <dbReference type="Proteomes" id="UP001211987"/>
    </source>
</evidence>
<dbReference type="Gene3D" id="3.30.930.10">
    <property type="entry name" value="Bira Bifunctional Protein, Domain 2"/>
    <property type="match status" value="1"/>
</dbReference>
<dbReference type="Pfam" id="PF07973">
    <property type="entry name" value="tRNA_SAD"/>
    <property type="match status" value="1"/>
</dbReference>
<evidence type="ECO:0000259" key="14">
    <source>
        <dbReference type="PROSITE" id="PS50862"/>
    </source>
</evidence>
<evidence type="ECO:0000256" key="3">
    <source>
        <dbReference type="ARBA" id="ARBA00022555"/>
    </source>
</evidence>
<dbReference type="Gene3D" id="3.30.980.10">
    <property type="entry name" value="Threonyl-trna Synthetase, Chain A, domain 2"/>
    <property type="match status" value="1"/>
</dbReference>
<keyword evidence="8 13" id="KW-0067">ATP-binding</keyword>
<comment type="subunit">
    <text evidence="13">Homodimer.</text>
</comment>
<dbReference type="InterPro" id="IPR033728">
    <property type="entry name" value="ThrRS_core"/>
</dbReference>
<sequence>MIDFKEDEKLSVLNHSCAHVMAQAIKHLYPQAKFWVGPVVSEGFYYDVDLGNDVIKDEDIPKIEKEMKKICKDGKRITRQEISKEEALEMFKDDEYKIDLINNFENDTTISCYRQGDFVDLCRGPHVETVKACKNFKLTKHSGAYWKGDKENKVLQRIYGVCFETSEDLAKHLELLEEAKRRDHKKLGKELGLFMMSEYAPGMPFFLPKGMILRNTLEQFWYEEHAKEGYEFIKTPIMMSRELWETSGHWENYKEDMYTSMVDDREFAIKPMNCPGSLLVYKNSLHSYKDLPLRMGELGQVHRHEASGALNGLFRVRTFTQDDAHIYMTPDQIEGEIIRLINFIDRVYGSLNLSYEIELSTRPEKKYIGDLAIWEKSEAALAAACKAAGKDYKVNPGDGAFYGPKLDFHVKDSLGRVWQCGTIQLDMNLPERFDITYIDDKGEKVRPVMLHRVIFGSIERFIGILIEHFAGVFPLWLAPVQVKVLPVNNEYHLDYAKEVTELLKDKGFKVELDAREEKLGYRIREGQMEKVPYLLVLGNNERDEKTVTYRKHGEQKQITVPFDDFVAMLNQQIVDKK</sequence>
<dbReference type="GO" id="GO:0016740">
    <property type="term" value="F:transferase activity"/>
    <property type="evidence" value="ECO:0007669"/>
    <property type="project" value="UniProtKB-ARBA"/>
</dbReference>
<dbReference type="Pfam" id="PF03129">
    <property type="entry name" value="HGTP_anticodon"/>
    <property type="match status" value="1"/>
</dbReference>
<keyword evidence="7 13" id="KW-0862">Zinc</keyword>
<evidence type="ECO:0000256" key="11">
    <source>
        <dbReference type="ARBA" id="ARBA00023146"/>
    </source>
</evidence>
<dbReference type="CDD" id="cd00860">
    <property type="entry name" value="ThrRS_anticodon"/>
    <property type="match status" value="1"/>
</dbReference>
<evidence type="ECO:0000256" key="9">
    <source>
        <dbReference type="ARBA" id="ARBA00022884"/>
    </source>
</evidence>
<dbReference type="SUPFAM" id="SSF52954">
    <property type="entry name" value="Class II aaRS ABD-related"/>
    <property type="match status" value="1"/>
</dbReference>
<dbReference type="FunFam" id="3.30.54.20:FF:000002">
    <property type="entry name" value="Threonine--tRNA ligase"/>
    <property type="match status" value="1"/>
</dbReference>
<dbReference type="FunFam" id="3.40.50.800:FF:000001">
    <property type="entry name" value="Threonine--tRNA ligase"/>
    <property type="match status" value="1"/>
</dbReference>
<dbReference type="InterPro" id="IPR004154">
    <property type="entry name" value="Anticodon-bd"/>
</dbReference>
<evidence type="ECO:0000256" key="12">
    <source>
        <dbReference type="ARBA" id="ARBA00049515"/>
    </source>
</evidence>
<dbReference type="HAMAP" id="MF_00184">
    <property type="entry name" value="Thr_tRNA_synth"/>
    <property type="match status" value="1"/>
</dbReference>
<proteinExistence type="inferred from homology"/>
<dbReference type="FunFam" id="3.30.930.10:FF:000002">
    <property type="entry name" value="Threonine--tRNA ligase"/>
    <property type="match status" value="1"/>
</dbReference>
<feature type="binding site" evidence="13">
    <location>
        <position position="274"/>
    </location>
    <ligand>
        <name>Zn(2+)</name>
        <dbReference type="ChEBI" id="CHEBI:29105"/>
        <note>catalytic</note>
    </ligand>
</feature>
<dbReference type="SMART" id="SM00863">
    <property type="entry name" value="tRNA_SAD"/>
    <property type="match status" value="1"/>
</dbReference>
<comment type="caution">
    <text evidence="15">The sequence shown here is derived from an EMBL/GenBank/DDBJ whole genome shotgun (WGS) entry which is preliminary data.</text>
</comment>
<dbReference type="EC" id="6.1.1.3" evidence="13"/>
<feature type="region of interest" description="Catalytic" evidence="13">
    <location>
        <begin position="183"/>
        <end position="474"/>
    </location>
</feature>
<comment type="subcellular location">
    <subcellularLocation>
        <location evidence="13">Cytoplasm</location>
    </subcellularLocation>
</comment>
<dbReference type="GO" id="GO:0004829">
    <property type="term" value="F:threonine-tRNA ligase activity"/>
    <property type="evidence" value="ECO:0007669"/>
    <property type="project" value="UniProtKB-UniRule"/>
</dbReference>
<reference evidence="15" key="1">
    <citation type="submission" date="2023-01" db="EMBL/GenBank/DDBJ databases">
        <title>Human gut microbiome strain richness.</title>
        <authorList>
            <person name="Chen-Liaw A."/>
        </authorList>
    </citation>
    <scope>NUCLEOTIDE SEQUENCE</scope>
    <source>
        <strain evidence="15">1001217st2_G6_1001217B_191108</strain>
    </source>
</reference>
<dbReference type="InterPro" id="IPR018163">
    <property type="entry name" value="Thr/Ala-tRNA-synth_IIc_edit"/>
</dbReference>
<accession>A0A9Q7MNK5</accession>
<keyword evidence="3 13" id="KW-0820">tRNA-binding</keyword>
<dbReference type="InterPro" id="IPR006195">
    <property type="entry name" value="aa-tRNA-synth_II"/>
</dbReference>
<keyword evidence="9 13" id="KW-0694">RNA-binding</keyword>
<evidence type="ECO:0000256" key="6">
    <source>
        <dbReference type="ARBA" id="ARBA00022741"/>
    </source>
</evidence>
<gene>
    <name evidence="13 15" type="primary">thrS</name>
    <name evidence="15" type="ORF">PM738_05865</name>
</gene>
<dbReference type="Gene3D" id="3.40.50.800">
    <property type="entry name" value="Anticodon-binding domain"/>
    <property type="match status" value="1"/>
</dbReference>
<dbReference type="GO" id="GO:0000049">
    <property type="term" value="F:tRNA binding"/>
    <property type="evidence" value="ECO:0007669"/>
    <property type="project" value="UniProtKB-KW"/>
</dbReference>
<dbReference type="Gene3D" id="3.30.54.20">
    <property type="match status" value="1"/>
</dbReference>
<dbReference type="InterPro" id="IPR012947">
    <property type="entry name" value="tRNA_SAD"/>
</dbReference>
<dbReference type="Pfam" id="PF00587">
    <property type="entry name" value="tRNA-synt_2b"/>
    <property type="match status" value="1"/>
</dbReference>
<dbReference type="RefSeq" id="WP_003537936.1">
    <property type="nucleotide sequence ID" value="NZ_AP031443.1"/>
</dbReference>
<evidence type="ECO:0000256" key="1">
    <source>
        <dbReference type="ARBA" id="ARBA00008226"/>
    </source>
</evidence>
<dbReference type="PANTHER" id="PTHR11451:SF44">
    <property type="entry name" value="THREONINE--TRNA LIGASE, CHLOROPLASTIC_MITOCHONDRIAL 2"/>
    <property type="match status" value="1"/>
</dbReference>
<keyword evidence="5 13" id="KW-0479">Metal-binding</keyword>
<dbReference type="NCBIfam" id="TIGR00418">
    <property type="entry name" value="thrS"/>
    <property type="match status" value="1"/>
</dbReference>
<dbReference type="InterPro" id="IPR047246">
    <property type="entry name" value="ThrRS_anticodon"/>
</dbReference>
<dbReference type="PRINTS" id="PR01047">
    <property type="entry name" value="TRNASYNTHTHR"/>
</dbReference>
<dbReference type="GO" id="GO:0140096">
    <property type="term" value="F:catalytic activity, acting on a protein"/>
    <property type="evidence" value="ECO:0007669"/>
    <property type="project" value="UniProtKB-ARBA"/>
</dbReference>
<dbReference type="FunFam" id="3.30.980.10:FF:000005">
    <property type="entry name" value="Threonyl-tRNA synthetase, mitochondrial"/>
    <property type="match status" value="1"/>
</dbReference>
<name>A0A9Q7MNK5_9FIRM</name>
<keyword evidence="4 13" id="KW-0436">Ligase</keyword>
<comment type="cofactor">
    <cofactor evidence="13">
        <name>Zn(2+)</name>
        <dbReference type="ChEBI" id="CHEBI:29105"/>
    </cofactor>
    <text evidence="13">Binds 1 zinc ion per subunit.</text>
</comment>
<dbReference type="GO" id="GO:0005737">
    <property type="term" value="C:cytoplasm"/>
    <property type="evidence" value="ECO:0007669"/>
    <property type="project" value="UniProtKB-SubCell"/>
</dbReference>
<keyword evidence="10 13" id="KW-0648">Protein biosynthesis</keyword>
<dbReference type="InterPro" id="IPR045864">
    <property type="entry name" value="aa-tRNA-synth_II/BPL/LPL"/>
</dbReference>
<dbReference type="GO" id="GO:0046872">
    <property type="term" value="F:metal ion binding"/>
    <property type="evidence" value="ECO:0007669"/>
    <property type="project" value="UniProtKB-KW"/>
</dbReference>
<evidence type="ECO:0000256" key="2">
    <source>
        <dbReference type="ARBA" id="ARBA00022490"/>
    </source>
</evidence>
<keyword evidence="6 13" id="KW-0547">Nucleotide-binding</keyword>
<evidence type="ECO:0000256" key="13">
    <source>
        <dbReference type="HAMAP-Rule" id="MF_00184"/>
    </source>
</evidence>
<evidence type="ECO:0000313" key="15">
    <source>
        <dbReference type="EMBL" id="MDB7083317.1"/>
    </source>
</evidence>
<evidence type="ECO:0000256" key="10">
    <source>
        <dbReference type="ARBA" id="ARBA00022917"/>
    </source>
</evidence>
<evidence type="ECO:0000256" key="5">
    <source>
        <dbReference type="ARBA" id="ARBA00022723"/>
    </source>
</evidence>
<dbReference type="CDD" id="cd00771">
    <property type="entry name" value="ThrRS_core"/>
    <property type="match status" value="1"/>
</dbReference>
<evidence type="ECO:0000256" key="8">
    <source>
        <dbReference type="ARBA" id="ARBA00022840"/>
    </source>
</evidence>
<keyword evidence="2 13" id="KW-0963">Cytoplasm</keyword>
<dbReference type="EMBL" id="JAQLKE010000007">
    <property type="protein sequence ID" value="MDB7083317.1"/>
    <property type="molecule type" value="Genomic_DNA"/>
</dbReference>
<dbReference type="InterPro" id="IPR036621">
    <property type="entry name" value="Anticodon-bd_dom_sf"/>
</dbReference>
<dbReference type="GO" id="GO:0005524">
    <property type="term" value="F:ATP binding"/>
    <property type="evidence" value="ECO:0007669"/>
    <property type="project" value="UniProtKB-UniRule"/>
</dbReference>
<dbReference type="Proteomes" id="UP001211987">
    <property type="component" value="Unassembled WGS sequence"/>
</dbReference>
<feature type="binding site" evidence="13">
    <location>
        <position position="325"/>
    </location>
    <ligand>
        <name>Zn(2+)</name>
        <dbReference type="ChEBI" id="CHEBI:29105"/>
        <note>catalytic</note>
    </ligand>
</feature>
<feature type="domain" description="Aminoacyl-transfer RNA synthetases class-II family profile" evidence="14">
    <location>
        <begin position="168"/>
        <end position="474"/>
    </location>
</feature>
<dbReference type="GO" id="GO:0006435">
    <property type="term" value="P:threonyl-tRNA aminoacylation"/>
    <property type="evidence" value="ECO:0007669"/>
    <property type="project" value="UniProtKB-UniRule"/>
</dbReference>
<dbReference type="SUPFAM" id="SSF55186">
    <property type="entry name" value="ThrRS/AlaRS common domain"/>
    <property type="match status" value="1"/>
</dbReference>
<protein>
    <recommendedName>
        <fullName evidence="13">Threonine--tRNA ligase</fullName>
        <ecNumber evidence="13">6.1.1.3</ecNumber>
    </recommendedName>
    <alternativeName>
        <fullName evidence="13">Threonyl-tRNA synthetase</fullName>
        <shortName evidence="13">ThrRS</shortName>
    </alternativeName>
</protein>
<dbReference type="SUPFAM" id="SSF55681">
    <property type="entry name" value="Class II aaRS and biotin synthetases"/>
    <property type="match status" value="1"/>
</dbReference>
<keyword evidence="11 13" id="KW-0030">Aminoacyl-tRNA synthetase</keyword>
<dbReference type="GeneID" id="64196139"/>
<comment type="similarity">
    <text evidence="1 13">Belongs to the class-II aminoacyl-tRNA synthetase family.</text>
</comment>
<feature type="binding site" evidence="13">
    <location>
        <position position="451"/>
    </location>
    <ligand>
        <name>Zn(2+)</name>
        <dbReference type="ChEBI" id="CHEBI:29105"/>
        <note>catalytic</note>
    </ligand>
</feature>
<dbReference type="PANTHER" id="PTHR11451">
    <property type="entry name" value="THREONINE-TRNA LIGASE"/>
    <property type="match status" value="1"/>
</dbReference>